<keyword evidence="2" id="KW-0812">Transmembrane</keyword>
<evidence type="ECO:0000256" key="1">
    <source>
        <dbReference type="ARBA" id="ARBA00023157"/>
    </source>
</evidence>
<dbReference type="InterPro" id="IPR018378">
    <property type="entry name" value="C-type_lectin_CS"/>
</dbReference>
<keyword evidence="2" id="KW-0472">Membrane</keyword>
<dbReference type="InterPro" id="IPR050373">
    <property type="entry name" value="Fibrinogen_C-term_domain"/>
</dbReference>
<dbReference type="PROSITE" id="PS00514">
    <property type="entry name" value="FIBRINOGEN_C_1"/>
    <property type="match status" value="1"/>
</dbReference>
<feature type="domain" description="C-type lectin" evidence="3">
    <location>
        <begin position="46"/>
        <end position="157"/>
    </location>
</feature>
<keyword evidence="2" id="KW-1133">Transmembrane helix</keyword>
<feature type="transmembrane region" description="Helical" evidence="2">
    <location>
        <begin position="717"/>
        <end position="737"/>
    </location>
</feature>
<dbReference type="PROSITE" id="PS51406">
    <property type="entry name" value="FIBRINOGEN_C_2"/>
    <property type="match status" value="1"/>
</dbReference>
<keyword evidence="6" id="KW-1185">Reference proteome</keyword>
<dbReference type="SMART" id="SM00034">
    <property type="entry name" value="CLECT"/>
    <property type="match status" value="1"/>
</dbReference>
<name>A0AA39GZ63_9BILA</name>
<evidence type="ECO:0000259" key="4">
    <source>
        <dbReference type="PROSITE" id="PS51406"/>
    </source>
</evidence>
<dbReference type="NCBIfam" id="NF040941">
    <property type="entry name" value="GGGWT_bact"/>
    <property type="match status" value="1"/>
</dbReference>
<dbReference type="CDD" id="cd00037">
    <property type="entry name" value="CLECT"/>
    <property type="match status" value="1"/>
</dbReference>
<dbReference type="SMART" id="SM00186">
    <property type="entry name" value="FBG"/>
    <property type="match status" value="1"/>
</dbReference>
<dbReference type="Pfam" id="PF00147">
    <property type="entry name" value="Fibrinogen_C"/>
    <property type="match status" value="1"/>
</dbReference>
<gene>
    <name evidence="5" type="ORF">QR680_001277</name>
</gene>
<dbReference type="InterPro" id="IPR002181">
    <property type="entry name" value="Fibrinogen_a/b/g_C_dom"/>
</dbReference>
<protein>
    <recommendedName>
        <fullName evidence="7">C-type lectin domain-containing protein</fullName>
    </recommendedName>
</protein>
<dbReference type="Pfam" id="PF00059">
    <property type="entry name" value="Lectin_C"/>
    <property type="match status" value="1"/>
</dbReference>
<dbReference type="InterPro" id="IPR020837">
    <property type="entry name" value="Fibrinogen_CS"/>
</dbReference>
<evidence type="ECO:0000259" key="3">
    <source>
        <dbReference type="PROSITE" id="PS50041"/>
    </source>
</evidence>
<evidence type="ECO:0000313" key="5">
    <source>
        <dbReference type="EMBL" id="KAK0395428.1"/>
    </source>
</evidence>
<dbReference type="InterPro" id="IPR036056">
    <property type="entry name" value="Fibrinogen-like_C"/>
</dbReference>
<dbReference type="PROSITE" id="PS50041">
    <property type="entry name" value="C_TYPE_LECTIN_2"/>
    <property type="match status" value="1"/>
</dbReference>
<dbReference type="InterPro" id="IPR016187">
    <property type="entry name" value="CTDL_fold"/>
</dbReference>
<dbReference type="SUPFAM" id="SSF56436">
    <property type="entry name" value="C-type lectin-like"/>
    <property type="match status" value="1"/>
</dbReference>
<feature type="transmembrane region" description="Helical" evidence="2">
    <location>
        <begin position="502"/>
        <end position="527"/>
    </location>
</feature>
<feature type="transmembrane region" description="Helical" evidence="2">
    <location>
        <begin position="584"/>
        <end position="608"/>
    </location>
</feature>
<accession>A0AA39GZ63</accession>
<dbReference type="InterPro" id="IPR014716">
    <property type="entry name" value="Fibrinogen_a/b/g_C_1"/>
</dbReference>
<evidence type="ECO:0000256" key="2">
    <source>
        <dbReference type="SAM" id="Phobius"/>
    </source>
</evidence>
<dbReference type="PANTHER" id="PTHR19143:SF327">
    <property type="entry name" value="FI21813P1-RELATED"/>
    <property type="match status" value="1"/>
</dbReference>
<keyword evidence="1" id="KW-1015">Disulfide bond</keyword>
<dbReference type="InterPro" id="IPR001304">
    <property type="entry name" value="C-type_lectin-like"/>
</dbReference>
<dbReference type="Gene3D" id="3.90.215.10">
    <property type="entry name" value="Gamma Fibrinogen, chain A, domain 1"/>
    <property type="match status" value="1"/>
</dbReference>
<dbReference type="EMBL" id="JAUCMV010000005">
    <property type="protein sequence ID" value="KAK0395428.1"/>
    <property type="molecule type" value="Genomic_DNA"/>
</dbReference>
<dbReference type="InterPro" id="IPR016186">
    <property type="entry name" value="C-type_lectin-like/link_sf"/>
</dbReference>
<comment type="caution">
    <text evidence="5">The sequence shown here is derived from an EMBL/GenBank/DDBJ whole genome shotgun (WGS) entry which is preliminary data.</text>
</comment>
<dbReference type="PROSITE" id="PS00615">
    <property type="entry name" value="C_TYPE_LECTIN_1"/>
    <property type="match status" value="1"/>
</dbReference>
<feature type="transmembrane region" description="Helical" evidence="2">
    <location>
        <begin position="456"/>
        <end position="481"/>
    </location>
</feature>
<feature type="transmembrane region" description="Helical" evidence="2">
    <location>
        <begin position="629"/>
        <end position="655"/>
    </location>
</feature>
<organism evidence="5 6">
    <name type="scientific">Steinernema hermaphroditum</name>
    <dbReference type="NCBI Taxonomy" id="289476"/>
    <lineage>
        <taxon>Eukaryota</taxon>
        <taxon>Metazoa</taxon>
        <taxon>Ecdysozoa</taxon>
        <taxon>Nematoda</taxon>
        <taxon>Chromadorea</taxon>
        <taxon>Rhabditida</taxon>
        <taxon>Tylenchina</taxon>
        <taxon>Panagrolaimomorpha</taxon>
        <taxon>Strongyloidoidea</taxon>
        <taxon>Steinernematidae</taxon>
        <taxon>Steinernema</taxon>
    </lineage>
</organism>
<dbReference type="GO" id="GO:0005615">
    <property type="term" value="C:extracellular space"/>
    <property type="evidence" value="ECO:0007669"/>
    <property type="project" value="TreeGrafter"/>
</dbReference>
<dbReference type="Proteomes" id="UP001175271">
    <property type="component" value="Unassembled WGS sequence"/>
</dbReference>
<dbReference type="AlphaFoldDB" id="A0AA39GZ63"/>
<feature type="domain" description="Fibrinogen C-terminal" evidence="4">
    <location>
        <begin position="157"/>
        <end position="390"/>
    </location>
</feature>
<dbReference type="SUPFAM" id="SSF56496">
    <property type="entry name" value="Fibrinogen C-terminal domain-like"/>
    <property type="match status" value="1"/>
</dbReference>
<reference evidence="5" key="1">
    <citation type="submission" date="2023-06" db="EMBL/GenBank/DDBJ databases">
        <title>Genomic analysis of the entomopathogenic nematode Steinernema hermaphroditum.</title>
        <authorList>
            <person name="Schwarz E.M."/>
            <person name="Heppert J.K."/>
            <person name="Baniya A."/>
            <person name="Schwartz H.T."/>
            <person name="Tan C.-H."/>
            <person name="Antoshechkin I."/>
            <person name="Sternberg P.W."/>
            <person name="Goodrich-Blair H."/>
            <person name="Dillman A.R."/>
        </authorList>
    </citation>
    <scope>NUCLEOTIDE SEQUENCE</scope>
    <source>
        <strain evidence="5">PS9179</strain>
        <tissue evidence="5">Whole animal</tissue>
    </source>
</reference>
<dbReference type="PANTHER" id="PTHR19143">
    <property type="entry name" value="FIBRINOGEN/TENASCIN/ANGIOPOEITIN"/>
    <property type="match status" value="1"/>
</dbReference>
<proteinExistence type="predicted"/>
<evidence type="ECO:0000313" key="6">
    <source>
        <dbReference type="Proteomes" id="UP001175271"/>
    </source>
</evidence>
<evidence type="ECO:0008006" key="7">
    <source>
        <dbReference type="Google" id="ProtNLM"/>
    </source>
</evidence>
<sequence length="782" mass="88722">MALCFGVGVLTVAMVTCWSSLLVVLGLLFGGSFATDCFDGFFYSPIKEKCVKFFTTQKSWSEAEASCQSHSGHLISIESAFENTAVAAMVRDHTECKDAWTGGKWSNGSFVWSDGSPFRYQNFENRISNPEACVASQRGSMKWNSISCKQTFCYICEKPTNTPTDCMDIKEAGNTKSGLYTVFDGIGKKTVVYCDMDTQGGGWTVIQQRTDGRVRFWNRTWDEYKKGFGTPSNDGEFWIGNEIISRISTKDESVTLRVDLWGDRAPNSSHVNDYYYSEYDFSLGDESSNFTIEIKTPWPGVGNASTGWYDITYSNGRPFSTVDRINDPAPECVRRYHLSGWWLHECTLSSLNGEYIPPIRYGDGYGMTWLVDGYYFINPRKSRMMIRRGSPSSICRTQRLGSTMFQAIATCIAELISYTSQPLSPFTIDDMWKLFHKNQSLFFTDLLGTYLESQPVLFIVVFLSTLALVFSFVFNFIYVLFRFGCDKCKPKRYQQHPTSTSLYVVLLFLFYFLWVVAAAATVIYIYVAFIQKGSTHQTEFESDSALAHETQGVADVALKLLNDIRDISYAKNPLYNMEWIFDNVVRYVILMNPVILVFAAYATVVGTICYKNSRHPMDRSTTSNVMHNILAVCSGSTLFILSALLMFASASFLYAHATQNTCQDFQMRMQNDNIEQFLNARNVSDADITMITEVLADIEEDRKLANQALCVSIAEPFEVICLLTTILAASSFLLMFIMNSLSKFYMQVDSIYYWNPEDPYSTLRMFQCNKDCFPPLPVLPMK</sequence>
<dbReference type="Gene3D" id="3.10.100.10">
    <property type="entry name" value="Mannose-Binding Protein A, subunit A"/>
    <property type="match status" value="1"/>
</dbReference>